<dbReference type="PANTHER" id="PTHR37042">
    <property type="entry name" value="OUTER MEMBRANE PROTEIN RV1973"/>
    <property type="match status" value="1"/>
</dbReference>
<keyword evidence="2" id="KW-0472">Membrane</keyword>
<reference evidence="3 4" key="1">
    <citation type="submission" date="2018-11" db="EMBL/GenBank/DDBJ databases">
        <title>Sequencing the genomes of 1000 actinobacteria strains.</title>
        <authorList>
            <person name="Klenk H.-P."/>
        </authorList>
    </citation>
    <scope>NUCLEOTIDE SEQUENCE [LARGE SCALE GENOMIC DNA]</scope>
    <source>
        <strain evidence="3 4">DSM 12652</strain>
    </source>
</reference>
<accession>A0A3N2CUW6</accession>
<evidence type="ECO:0000256" key="1">
    <source>
        <dbReference type="ARBA" id="ARBA00004370"/>
    </source>
</evidence>
<comment type="caution">
    <text evidence="3">The sequence shown here is derived from an EMBL/GenBank/DDBJ whole genome shotgun (WGS) entry which is preliminary data.</text>
</comment>
<comment type="subcellular location">
    <subcellularLocation>
        <location evidence="1">Membrane</location>
    </subcellularLocation>
</comment>
<evidence type="ECO:0000256" key="2">
    <source>
        <dbReference type="ARBA" id="ARBA00023136"/>
    </source>
</evidence>
<evidence type="ECO:0000313" key="3">
    <source>
        <dbReference type="EMBL" id="ROR91279.1"/>
    </source>
</evidence>
<dbReference type="Proteomes" id="UP000281738">
    <property type="component" value="Unassembled WGS sequence"/>
</dbReference>
<name>A0A3N2CUW6_9ACTN</name>
<proteinExistence type="predicted"/>
<keyword evidence="4" id="KW-1185">Reference proteome</keyword>
<sequence>MAQDRRVPWGWLNLALGLLALALVATAVVVWTRPATGGTGDGAARELSRQQWEVTEAASAEVEAFLTVDHEAMTEVVAQVMDGATGTFRDEYDAGRARLVARTAASDVTARAVVRAVALGRVTSSTAEVLVAADARVTNDQSRGREQLRQHRLRLVMVERDGRWLTEQLEFVR</sequence>
<dbReference type="AlphaFoldDB" id="A0A3N2CUW6"/>
<dbReference type="OrthoDB" id="3395172at2"/>
<gene>
    <name evidence="3" type="ORF">EDD33_2145</name>
</gene>
<organism evidence="3 4">
    <name type="scientific">Nocardioides aurantiacus</name>
    <dbReference type="NCBI Taxonomy" id="86796"/>
    <lineage>
        <taxon>Bacteria</taxon>
        <taxon>Bacillati</taxon>
        <taxon>Actinomycetota</taxon>
        <taxon>Actinomycetes</taxon>
        <taxon>Propionibacteriales</taxon>
        <taxon>Nocardioidaceae</taxon>
        <taxon>Nocardioides</taxon>
    </lineage>
</organism>
<protein>
    <submittedName>
        <fullName evidence="3">Mce-associated membrane protein</fullName>
    </submittedName>
</protein>
<dbReference type="RefSeq" id="WP_148077052.1">
    <property type="nucleotide sequence ID" value="NZ_RKHO01000001.1"/>
</dbReference>
<evidence type="ECO:0000313" key="4">
    <source>
        <dbReference type="Proteomes" id="UP000281738"/>
    </source>
</evidence>
<dbReference type="GO" id="GO:0016020">
    <property type="term" value="C:membrane"/>
    <property type="evidence" value="ECO:0007669"/>
    <property type="project" value="UniProtKB-SubCell"/>
</dbReference>
<dbReference type="EMBL" id="RKHO01000001">
    <property type="protein sequence ID" value="ROR91279.1"/>
    <property type="molecule type" value="Genomic_DNA"/>
</dbReference>
<dbReference type="PANTHER" id="PTHR37042:SF4">
    <property type="entry name" value="OUTER MEMBRANE PROTEIN RV1973"/>
    <property type="match status" value="1"/>
</dbReference>